<sequence length="199" mass="20037">MNGFLRPVGDQPAAVYWGRRAVVLLAFAAVVIVVWLITRALGSAGDPQPGASPSPTASPTNSAAASTATVACAEDGLAVTVAANPATVAAGSPARFDVTVENTGTAPCVLDATGDATTLLITSGEDRIWSSGDCPAEASLLDAEWLLQPGDTQDATVAWPGIRSAEGCATVDAAPRAGTYRAELTLAGVAAEAARFDLQ</sequence>
<keyword evidence="1" id="KW-1133">Transmembrane helix</keyword>
<dbReference type="Proteomes" id="UP001426770">
    <property type="component" value="Unassembled WGS sequence"/>
</dbReference>
<dbReference type="EMBL" id="BAABRR010000003">
    <property type="protein sequence ID" value="GAA5518370.1"/>
    <property type="molecule type" value="Genomic_DNA"/>
</dbReference>
<evidence type="ECO:0008006" key="4">
    <source>
        <dbReference type="Google" id="ProtNLM"/>
    </source>
</evidence>
<proteinExistence type="predicted"/>
<keyword evidence="1" id="KW-0472">Membrane</keyword>
<gene>
    <name evidence="2" type="ORF">Lsed01_00795</name>
</gene>
<feature type="transmembrane region" description="Helical" evidence="1">
    <location>
        <begin position="20"/>
        <end position="38"/>
    </location>
</feature>
<name>A0ABP9WHX1_9MICO</name>
<accession>A0ABP9WHX1</accession>
<evidence type="ECO:0000313" key="3">
    <source>
        <dbReference type="Proteomes" id="UP001426770"/>
    </source>
</evidence>
<evidence type="ECO:0000256" key="1">
    <source>
        <dbReference type="SAM" id="Phobius"/>
    </source>
</evidence>
<dbReference type="RefSeq" id="WP_286214647.1">
    <property type="nucleotide sequence ID" value="NZ_AP027736.1"/>
</dbReference>
<evidence type="ECO:0000313" key="2">
    <source>
        <dbReference type="EMBL" id="GAA5518370.1"/>
    </source>
</evidence>
<comment type="caution">
    <text evidence="2">The sequence shown here is derived from an EMBL/GenBank/DDBJ whole genome shotgun (WGS) entry which is preliminary data.</text>
</comment>
<keyword evidence="3" id="KW-1185">Reference proteome</keyword>
<protein>
    <recommendedName>
        <fullName evidence="4">DUF4232 domain-containing protein</fullName>
    </recommendedName>
</protein>
<reference evidence="2 3" key="1">
    <citation type="submission" date="2024-02" db="EMBL/GenBank/DDBJ databases">
        <title>Lysinimicrobium sediminis NBRC 112286.</title>
        <authorList>
            <person name="Ichikawa N."/>
            <person name="Katano-Makiyama Y."/>
            <person name="Hidaka K."/>
        </authorList>
    </citation>
    <scope>NUCLEOTIDE SEQUENCE [LARGE SCALE GENOMIC DNA]</scope>
    <source>
        <strain evidence="2 3">NBRC 112286</strain>
    </source>
</reference>
<dbReference type="Gene3D" id="2.60.40.10">
    <property type="entry name" value="Immunoglobulins"/>
    <property type="match status" value="1"/>
</dbReference>
<dbReference type="InterPro" id="IPR013783">
    <property type="entry name" value="Ig-like_fold"/>
</dbReference>
<keyword evidence="1" id="KW-0812">Transmembrane</keyword>
<organism evidence="2 3">
    <name type="scientific">Demequina sediminis</name>
    <dbReference type="NCBI Taxonomy" id="1930058"/>
    <lineage>
        <taxon>Bacteria</taxon>
        <taxon>Bacillati</taxon>
        <taxon>Actinomycetota</taxon>
        <taxon>Actinomycetes</taxon>
        <taxon>Micrococcales</taxon>
        <taxon>Demequinaceae</taxon>
        <taxon>Demequina</taxon>
    </lineage>
</organism>